<dbReference type="PROSITE" id="PS50853">
    <property type="entry name" value="FN3"/>
    <property type="match status" value="3"/>
</dbReference>
<dbReference type="CDD" id="cd00063">
    <property type="entry name" value="FN3"/>
    <property type="match status" value="3"/>
</dbReference>
<evidence type="ECO:0000259" key="3">
    <source>
        <dbReference type="PROSITE" id="PS50835"/>
    </source>
</evidence>
<sequence>MNKTTIPERKKEIGNTVLSANMYGTSEPSKPTHLIETLELKGVPSAPGQVIATRETDTSVLIQWAPPKEPNNLIGYYIDQCVKGSKDWTSANHKPHKNTKFVVSGLKTGETYVFRVQAINELGLSEESQESAPLTVRAALTTPSAPYDIALLNCDGRSMVLNWKKPLQAGGAAIKEYYVDKRRSGTSMWREIHIPPVKERLYKVEGLTEGAVYQFHVYAANLAGLGPASKHSDDFKCEAWTMPEPGPAYDLKFCEVRDNSLVVEWQKPIYAGSDPITGYHVEYAKNGTSDWKTANEKAVSHRFLKVTGLEVGTCYVFRVCAVNAAGVGMASMPSDPVIAKAVEGSQEVSCTVDEKSGDIVLSFESCQMNASSQFIWKKDYKEITDFSKGVVIKTEGSQSKLIFKNPEKEDAGTYSVSVTSTNGVSSSYTISTEELEKMMALSYDIRHPIIPLKSELAYKILERGRMRFWLQAEEISSKVTYKFFANNKELSGMGHDVSTGIIEFIMDHFTEENEGTFTCQITDGGGKAQSSLVLIGDGKQGQLILSLKGCFAKDNERFYCIYWISFYKTESATCLLLPQFSMKTTGVYKATISDDRGKDMSQIDQITVKHDFDYKCASPSLGASAAELAIKCTATGIQLQCHMKYYTSEMNISCEHKLTHCDKTVIGGTPAMATMEIIEPMEKDKGAYSIVITNSENSHKRTMDLSGDDRGKVVGGLPDVVTIMEKKTLSLTCTVCGDPKPQVSWLKNGAEVEPDDQVHYLILNEKKIELYITA</sequence>
<accession>A0A3Q2TMN1</accession>
<dbReference type="InterPro" id="IPR003961">
    <property type="entry name" value="FN3_dom"/>
</dbReference>
<feature type="domain" description="Ig-like" evidence="3">
    <location>
        <begin position="333"/>
        <end position="431"/>
    </location>
</feature>
<feature type="domain" description="Fibronectin type-III" evidence="4">
    <location>
        <begin position="247"/>
        <end position="344"/>
    </location>
</feature>
<dbReference type="FunFam" id="2.60.40.10:FF:000197">
    <property type="entry name" value="Myomesin 1"/>
    <property type="match status" value="1"/>
</dbReference>
<dbReference type="PANTHER" id="PTHR13817">
    <property type="entry name" value="TITIN"/>
    <property type="match status" value="1"/>
</dbReference>
<dbReference type="InterPro" id="IPR013783">
    <property type="entry name" value="Ig-like_fold"/>
</dbReference>
<feature type="domain" description="Fibronectin type-III" evidence="4">
    <location>
        <begin position="145"/>
        <end position="244"/>
    </location>
</feature>
<organism evidence="5 6">
    <name type="scientific">Fundulus heteroclitus</name>
    <name type="common">Killifish</name>
    <name type="synonym">Mummichog</name>
    <dbReference type="NCBI Taxonomy" id="8078"/>
    <lineage>
        <taxon>Eukaryota</taxon>
        <taxon>Metazoa</taxon>
        <taxon>Chordata</taxon>
        <taxon>Craniata</taxon>
        <taxon>Vertebrata</taxon>
        <taxon>Euteleostomi</taxon>
        <taxon>Actinopterygii</taxon>
        <taxon>Neopterygii</taxon>
        <taxon>Teleostei</taxon>
        <taxon>Neoteleostei</taxon>
        <taxon>Acanthomorphata</taxon>
        <taxon>Ovalentaria</taxon>
        <taxon>Atherinomorphae</taxon>
        <taxon>Cyprinodontiformes</taxon>
        <taxon>Fundulidae</taxon>
        <taxon>Fundulus</taxon>
    </lineage>
</organism>
<evidence type="ECO:0000256" key="1">
    <source>
        <dbReference type="ARBA" id="ARBA00022737"/>
    </source>
</evidence>
<dbReference type="Pfam" id="PF07679">
    <property type="entry name" value="I-set"/>
    <property type="match status" value="1"/>
</dbReference>
<dbReference type="Gene3D" id="2.60.40.10">
    <property type="entry name" value="Immunoglobulins"/>
    <property type="match status" value="7"/>
</dbReference>
<evidence type="ECO:0000259" key="4">
    <source>
        <dbReference type="PROSITE" id="PS50853"/>
    </source>
</evidence>
<dbReference type="FunFam" id="2.60.40.10:FF:000029">
    <property type="entry name" value="Myomesin 1"/>
    <property type="match status" value="2"/>
</dbReference>
<dbReference type="InterPro" id="IPR036116">
    <property type="entry name" value="FN3_sf"/>
</dbReference>
<dbReference type="SUPFAM" id="SSF48726">
    <property type="entry name" value="Immunoglobulin"/>
    <property type="match status" value="2"/>
</dbReference>
<dbReference type="FunFam" id="2.60.40.10:FF:000179">
    <property type="entry name" value="Myomesin 2"/>
    <property type="match status" value="1"/>
</dbReference>
<dbReference type="GeneTree" id="ENSGT00940000157057"/>
<dbReference type="PROSITE" id="PS50835">
    <property type="entry name" value="IG_LIKE"/>
    <property type="match status" value="2"/>
</dbReference>
<dbReference type="PANTHER" id="PTHR13817:SF182">
    <property type="entry name" value="MYOMESIN-2"/>
    <property type="match status" value="1"/>
</dbReference>
<reference evidence="5" key="2">
    <citation type="submission" date="2025-09" db="UniProtKB">
        <authorList>
            <consortium name="Ensembl"/>
        </authorList>
    </citation>
    <scope>IDENTIFICATION</scope>
</reference>
<keyword evidence="2" id="KW-0393">Immunoglobulin domain</keyword>
<keyword evidence="6" id="KW-1185">Reference proteome</keyword>
<dbReference type="SMART" id="SM00060">
    <property type="entry name" value="FN3"/>
    <property type="match status" value="3"/>
</dbReference>
<feature type="domain" description="Fibronectin type-III" evidence="4">
    <location>
        <begin position="46"/>
        <end position="139"/>
    </location>
</feature>
<dbReference type="InterPro" id="IPR007110">
    <property type="entry name" value="Ig-like_dom"/>
</dbReference>
<dbReference type="InterPro" id="IPR050964">
    <property type="entry name" value="Striated_Muscle_Regulatory"/>
</dbReference>
<feature type="domain" description="Ig-like" evidence="3">
    <location>
        <begin position="725"/>
        <end position="774"/>
    </location>
</feature>
<dbReference type="InterPro" id="IPR036179">
    <property type="entry name" value="Ig-like_dom_sf"/>
</dbReference>
<dbReference type="AlphaFoldDB" id="A0A3Q2TMN1"/>
<dbReference type="FunFam" id="2.60.40.10:FF:000222">
    <property type="entry name" value="Myomesin 1"/>
    <property type="match status" value="1"/>
</dbReference>
<proteinExistence type="predicted"/>
<dbReference type="Pfam" id="PF00041">
    <property type="entry name" value="fn3"/>
    <property type="match status" value="3"/>
</dbReference>
<reference evidence="5" key="1">
    <citation type="submission" date="2025-08" db="UniProtKB">
        <authorList>
            <consortium name="Ensembl"/>
        </authorList>
    </citation>
    <scope>IDENTIFICATION</scope>
</reference>
<dbReference type="PRINTS" id="PR00014">
    <property type="entry name" value="FNTYPEIII"/>
</dbReference>
<evidence type="ECO:0000256" key="2">
    <source>
        <dbReference type="ARBA" id="ARBA00023319"/>
    </source>
</evidence>
<dbReference type="Proteomes" id="UP000265000">
    <property type="component" value="Unplaced"/>
</dbReference>
<evidence type="ECO:0000313" key="6">
    <source>
        <dbReference type="Proteomes" id="UP000265000"/>
    </source>
</evidence>
<protein>
    <submittedName>
        <fullName evidence="5">Myomesin 2</fullName>
    </submittedName>
</protein>
<name>A0A3Q2TMN1_FUNHE</name>
<dbReference type="Ensembl" id="ENSFHET00000026535.1">
    <property type="protein sequence ID" value="ENSFHEP00000017760.1"/>
    <property type="gene ID" value="ENSFHEG00000020245.1"/>
</dbReference>
<keyword evidence="1" id="KW-0677">Repeat</keyword>
<dbReference type="SUPFAM" id="SSF49265">
    <property type="entry name" value="Fibronectin type III"/>
    <property type="match status" value="2"/>
</dbReference>
<evidence type="ECO:0000313" key="5">
    <source>
        <dbReference type="Ensembl" id="ENSFHEP00000017760.1"/>
    </source>
</evidence>
<dbReference type="InterPro" id="IPR013098">
    <property type="entry name" value="Ig_I-set"/>
</dbReference>